<organism evidence="3 4">
    <name type="scientific">Methylobacterium gnaphalii</name>
    <dbReference type="NCBI Taxonomy" id="1010610"/>
    <lineage>
        <taxon>Bacteria</taxon>
        <taxon>Pseudomonadati</taxon>
        <taxon>Pseudomonadota</taxon>
        <taxon>Alphaproteobacteria</taxon>
        <taxon>Hyphomicrobiales</taxon>
        <taxon>Methylobacteriaceae</taxon>
        <taxon>Methylobacterium</taxon>
    </lineage>
</organism>
<sequence length="113" mass="12232">MTLIFETPDENGARKSSSNTDVINGEFLELVPNEVVRQRCTFVSDDPAFAGAMVMTWHLTSIGGETEVRVSAENVPPGIDHRNHQRGMNSSLANLASYVEQRGSLQVAAGADI</sequence>
<comment type="similarity">
    <text evidence="1">Belongs to the AHA1 family.</text>
</comment>
<keyword evidence="4" id="KW-1185">Reference proteome</keyword>
<name>A0A512JMD7_9HYPH</name>
<evidence type="ECO:0000256" key="1">
    <source>
        <dbReference type="ARBA" id="ARBA00006817"/>
    </source>
</evidence>
<feature type="domain" description="Activator of Hsp90 ATPase homologue 1/2-like C-terminal" evidence="2">
    <location>
        <begin position="23"/>
        <end position="100"/>
    </location>
</feature>
<dbReference type="EMBL" id="BJZV01000016">
    <property type="protein sequence ID" value="GEP11135.1"/>
    <property type="molecule type" value="Genomic_DNA"/>
</dbReference>
<dbReference type="AlphaFoldDB" id="A0A512JMD7"/>
<comment type="caution">
    <text evidence="3">The sequence shown here is derived from an EMBL/GenBank/DDBJ whole genome shotgun (WGS) entry which is preliminary data.</text>
</comment>
<gene>
    <name evidence="3" type="ORF">MGN01_29800</name>
</gene>
<dbReference type="SUPFAM" id="SSF55961">
    <property type="entry name" value="Bet v1-like"/>
    <property type="match status" value="1"/>
</dbReference>
<accession>A0A512JMD7</accession>
<evidence type="ECO:0000313" key="3">
    <source>
        <dbReference type="EMBL" id="GEP11135.1"/>
    </source>
</evidence>
<protein>
    <recommendedName>
        <fullName evidence="2">Activator of Hsp90 ATPase homologue 1/2-like C-terminal domain-containing protein</fullName>
    </recommendedName>
</protein>
<dbReference type="InterPro" id="IPR013538">
    <property type="entry name" value="ASHA1/2-like_C"/>
</dbReference>
<dbReference type="Gene3D" id="3.30.530.20">
    <property type="match status" value="1"/>
</dbReference>
<evidence type="ECO:0000313" key="4">
    <source>
        <dbReference type="Proteomes" id="UP000321750"/>
    </source>
</evidence>
<dbReference type="Proteomes" id="UP000321750">
    <property type="component" value="Unassembled WGS sequence"/>
</dbReference>
<dbReference type="InterPro" id="IPR023393">
    <property type="entry name" value="START-like_dom_sf"/>
</dbReference>
<reference evidence="3 4" key="1">
    <citation type="submission" date="2019-07" db="EMBL/GenBank/DDBJ databases">
        <title>Whole genome shotgun sequence of Methylobacterium gnaphalii NBRC 107716.</title>
        <authorList>
            <person name="Hosoyama A."/>
            <person name="Uohara A."/>
            <person name="Ohji S."/>
            <person name="Ichikawa N."/>
        </authorList>
    </citation>
    <scope>NUCLEOTIDE SEQUENCE [LARGE SCALE GENOMIC DNA]</scope>
    <source>
        <strain evidence="3 4">NBRC 107716</strain>
    </source>
</reference>
<proteinExistence type="inferred from homology"/>
<evidence type="ECO:0000259" key="2">
    <source>
        <dbReference type="Pfam" id="PF08327"/>
    </source>
</evidence>
<dbReference type="Pfam" id="PF08327">
    <property type="entry name" value="AHSA1"/>
    <property type="match status" value="1"/>
</dbReference>